<name>A0ABP0SCZ2_9DINO</name>
<dbReference type="Proteomes" id="UP001642484">
    <property type="component" value="Unassembled WGS sequence"/>
</dbReference>
<organism evidence="2 4">
    <name type="scientific">Durusdinium trenchii</name>
    <dbReference type="NCBI Taxonomy" id="1381693"/>
    <lineage>
        <taxon>Eukaryota</taxon>
        <taxon>Sar</taxon>
        <taxon>Alveolata</taxon>
        <taxon>Dinophyceae</taxon>
        <taxon>Suessiales</taxon>
        <taxon>Symbiodiniaceae</taxon>
        <taxon>Durusdinium</taxon>
    </lineage>
</organism>
<keyword evidence="4" id="KW-1185">Reference proteome</keyword>
<evidence type="ECO:0000313" key="4">
    <source>
        <dbReference type="Proteomes" id="UP001642484"/>
    </source>
</evidence>
<evidence type="ECO:0000313" key="2">
    <source>
        <dbReference type="EMBL" id="CAK9110245.1"/>
    </source>
</evidence>
<keyword evidence="1" id="KW-0732">Signal</keyword>
<dbReference type="EMBL" id="CAXAMN010027361">
    <property type="protein sequence ID" value="CAK9110245.1"/>
    <property type="molecule type" value="Genomic_DNA"/>
</dbReference>
<protein>
    <submittedName>
        <fullName evidence="2">Uncharacterized protein</fullName>
    </submittedName>
</protein>
<evidence type="ECO:0000256" key="1">
    <source>
        <dbReference type="SAM" id="SignalP"/>
    </source>
</evidence>
<dbReference type="EMBL" id="CAXAMN010027472">
    <property type="protein sequence ID" value="CAK9110901.1"/>
    <property type="molecule type" value="Genomic_DNA"/>
</dbReference>
<evidence type="ECO:0000313" key="3">
    <source>
        <dbReference type="EMBL" id="CAK9110901.1"/>
    </source>
</evidence>
<reference evidence="2 4" key="1">
    <citation type="submission" date="2024-02" db="EMBL/GenBank/DDBJ databases">
        <authorList>
            <person name="Chen Y."/>
            <person name="Shah S."/>
            <person name="Dougan E. K."/>
            <person name="Thang M."/>
            <person name="Chan C."/>
        </authorList>
    </citation>
    <scope>NUCLEOTIDE SEQUENCE [LARGE SCALE GENOMIC DNA]</scope>
</reference>
<accession>A0ABP0SCZ2</accession>
<feature type="chain" id="PRO_5045029574" evidence="1">
    <location>
        <begin position="22"/>
        <end position="236"/>
    </location>
</feature>
<comment type="caution">
    <text evidence="2">The sequence shown here is derived from an EMBL/GenBank/DDBJ whole genome shotgun (WGS) entry which is preliminary data.</text>
</comment>
<gene>
    <name evidence="2" type="ORF">CCMP2556_LOCUS51259</name>
    <name evidence="3" type="ORF">CCMP2556_LOCUS51512</name>
</gene>
<sequence length="236" mass="26397">MCSRRWILLIGSFTCCGLLLSLPVPEIRFIRRGFAPQECISRPENDFDSSCNITCSFKEGKTLLEFPRTRTLTGPCAARIQMIQDTLQLGRKRQFLGDLRVFNASCGALTTSSEPDLVYWCGLYAVRLCQDPGVLRPMFQLLLPMSGRVGGRSERAPSARYVGKAFYYLYLASFQSIRVEPCVDQTESLRVSVLQDEKRKTYSLILSISLAGGIGTLQIIERSFIGSVPILTSNSR</sequence>
<feature type="signal peptide" evidence="1">
    <location>
        <begin position="1"/>
        <end position="21"/>
    </location>
</feature>
<proteinExistence type="predicted"/>